<dbReference type="AlphaFoldDB" id="A0A4R4V6U3"/>
<organism evidence="2 3">
    <name type="scientific">Nonomuraea deserti</name>
    <dbReference type="NCBI Taxonomy" id="1848322"/>
    <lineage>
        <taxon>Bacteria</taxon>
        <taxon>Bacillati</taxon>
        <taxon>Actinomycetota</taxon>
        <taxon>Actinomycetes</taxon>
        <taxon>Streptosporangiales</taxon>
        <taxon>Streptosporangiaceae</taxon>
        <taxon>Nonomuraea</taxon>
    </lineage>
</organism>
<comment type="caution">
    <text evidence="2">The sequence shown here is derived from an EMBL/GenBank/DDBJ whole genome shotgun (WGS) entry which is preliminary data.</text>
</comment>
<accession>A0A4R4V6U3</accession>
<keyword evidence="2" id="KW-0808">Transferase</keyword>
<protein>
    <submittedName>
        <fullName evidence="2">N-acetyltransferase</fullName>
    </submittedName>
</protein>
<dbReference type="PROSITE" id="PS51186">
    <property type="entry name" value="GNAT"/>
    <property type="match status" value="1"/>
</dbReference>
<dbReference type="SUPFAM" id="SSF55729">
    <property type="entry name" value="Acyl-CoA N-acyltransferases (Nat)"/>
    <property type="match status" value="1"/>
</dbReference>
<dbReference type="EMBL" id="SMKO01000085">
    <property type="protein sequence ID" value="TDD00948.1"/>
    <property type="molecule type" value="Genomic_DNA"/>
</dbReference>
<dbReference type="Pfam" id="PF13508">
    <property type="entry name" value="Acetyltransf_7"/>
    <property type="match status" value="1"/>
</dbReference>
<dbReference type="CDD" id="cd04301">
    <property type="entry name" value="NAT_SF"/>
    <property type="match status" value="1"/>
</dbReference>
<dbReference type="InterPro" id="IPR000182">
    <property type="entry name" value="GNAT_dom"/>
</dbReference>
<evidence type="ECO:0000313" key="3">
    <source>
        <dbReference type="Proteomes" id="UP000295258"/>
    </source>
</evidence>
<dbReference type="Gene3D" id="3.40.630.30">
    <property type="match status" value="1"/>
</dbReference>
<feature type="domain" description="N-acetyltransferase" evidence="1">
    <location>
        <begin position="1"/>
        <end position="161"/>
    </location>
</feature>
<name>A0A4R4V6U3_9ACTN</name>
<gene>
    <name evidence="2" type="ORF">E1292_27360</name>
</gene>
<reference evidence="2 3" key="1">
    <citation type="submission" date="2019-03" db="EMBL/GenBank/DDBJ databases">
        <title>Draft genome sequences of novel Actinobacteria.</title>
        <authorList>
            <person name="Sahin N."/>
            <person name="Ay H."/>
            <person name="Saygin H."/>
        </authorList>
    </citation>
    <scope>NUCLEOTIDE SEQUENCE [LARGE SCALE GENOMIC DNA]</scope>
    <source>
        <strain evidence="2 3">KC310</strain>
    </source>
</reference>
<sequence length="178" mass="19756">MATLSALVNAVYAAAEQGLWRDPVARTSPDELSRLTRDGQIVVARLDARIVGCVRVQRLTREMSAFAMLAAAPESRGIGVGRELVRFAERRSRAQGSRIMQLELLAPRASSHPAKDFLAGWYARIGYRMVRVGTIEEFYPRVTGKLATPCDFRVYHKDLLERALPGGQGGRRSERGQT</sequence>
<proteinExistence type="predicted"/>
<dbReference type="InterPro" id="IPR016181">
    <property type="entry name" value="Acyl_CoA_acyltransferase"/>
</dbReference>
<dbReference type="Proteomes" id="UP000295258">
    <property type="component" value="Unassembled WGS sequence"/>
</dbReference>
<evidence type="ECO:0000313" key="2">
    <source>
        <dbReference type="EMBL" id="TDD00948.1"/>
    </source>
</evidence>
<evidence type="ECO:0000259" key="1">
    <source>
        <dbReference type="PROSITE" id="PS51186"/>
    </source>
</evidence>
<dbReference type="GO" id="GO:0016747">
    <property type="term" value="F:acyltransferase activity, transferring groups other than amino-acyl groups"/>
    <property type="evidence" value="ECO:0007669"/>
    <property type="project" value="InterPro"/>
</dbReference>
<keyword evidence="3" id="KW-1185">Reference proteome</keyword>